<keyword evidence="2" id="KW-0805">Transcription regulation</keyword>
<dbReference type="Gramene" id="HORVU.MOREX.r3.1HG0089420.1">
    <property type="protein sequence ID" value="HORVU.MOREX.r3.1HG0089420.1.CDS1"/>
    <property type="gene ID" value="HORVU.MOREX.r3.1HG0089420"/>
</dbReference>
<keyword evidence="3" id="KW-0238">DNA-binding</keyword>
<dbReference type="PANTHER" id="PTHR34397:SF26">
    <property type="entry name" value="OS05G0567000 PROTEIN"/>
    <property type="match status" value="1"/>
</dbReference>
<keyword evidence="5" id="KW-0539">Nucleus</keyword>
<evidence type="ECO:0000256" key="3">
    <source>
        <dbReference type="ARBA" id="ARBA00023125"/>
    </source>
</evidence>
<dbReference type="GO" id="GO:0005634">
    <property type="term" value="C:nucleus"/>
    <property type="evidence" value="ECO:0007669"/>
    <property type="project" value="UniProtKB-SubCell"/>
</dbReference>
<keyword evidence="4" id="KW-0804">Transcription</keyword>
<comment type="subcellular location">
    <subcellularLocation>
        <location evidence="1">Nucleus</location>
    </subcellularLocation>
</comment>
<evidence type="ECO:0000256" key="4">
    <source>
        <dbReference type="ARBA" id="ARBA00023163"/>
    </source>
</evidence>
<proteinExistence type="predicted"/>
<feature type="region of interest" description="Disordered" evidence="6">
    <location>
        <begin position="1"/>
        <end position="24"/>
    </location>
</feature>
<sequence length="419" mass="44404">MARSCSASTSASGTAGGDDESPPEVVMVSLAHLLQGPDAVPPEYLTLSLTPAGEPWPTHPGEVTLNHIDAPRDYLKLSVAPPDEDEDEDEPSAVDVAGDTSSGAAETTLALPPKTKKRKLLAPRVYRETVASSSRSLALAIVTHGDVNGSQSTPEAMATEPIDAVPLQAVSYVDHARMASRLLRLRQDAASTSGSAVAGPFSSEPIDAVPLRAAPRRYVLLAADSAPTEPAWIRTTLGLPAGVRLSFIAQKRVERSDLDLQQSRLLIPSGDVARLLPLLSEDGLRAAKLDKPWTRPKRKAPAGNHNQIHSDSSDEKMGRAQGKKHGGLVVPVYVNRAGDRMNAGLTRWTSNGNTVLKFGSHRSFVELSGLQVMDEIQMWAFRQDGDLMCLVISKMDGGEPPAAPPAAPAGGQQSKSPLG</sequence>
<feature type="compositionally biased region" description="Low complexity" evidence="6">
    <location>
        <begin position="1"/>
        <end position="13"/>
    </location>
</feature>
<reference evidence="7" key="2">
    <citation type="submission" date="2020-10" db="EMBL/GenBank/DDBJ databases">
        <authorList>
            <person name="Scholz U."/>
            <person name="Mascher M."/>
            <person name="Fiebig A."/>
        </authorList>
    </citation>
    <scope>NUCLEOTIDE SEQUENCE [LARGE SCALE GENOMIC DNA]</scope>
    <source>
        <strain evidence="7">cv. Morex</strain>
    </source>
</reference>
<evidence type="ECO:0000313" key="8">
    <source>
        <dbReference type="Proteomes" id="UP000011116"/>
    </source>
</evidence>
<feature type="region of interest" description="Disordered" evidence="6">
    <location>
        <begin position="292"/>
        <end position="323"/>
    </location>
</feature>
<evidence type="ECO:0000256" key="2">
    <source>
        <dbReference type="ARBA" id="ARBA00023015"/>
    </source>
</evidence>
<protein>
    <submittedName>
        <fullName evidence="7">Uncharacterized protein</fullName>
    </submittedName>
</protein>
<evidence type="ECO:0000256" key="6">
    <source>
        <dbReference type="SAM" id="MobiDB-lite"/>
    </source>
</evidence>
<dbReference type="AlphaFoldDB" id="A0A8I6X777"/>
<feature type="region of interest" description="Disordered" evidence="6">
    <location>
        <begin position="78"/>
        <end position="114"/>
    </location>
</feature>
<dbReference type="PANTHER" id="PTHR34397">
    <property type="entry name" value="OS05G0237600 PROTEIN"/>
    <property type="match status" value="1"/>
</dbReference>
<reference evidence="8" key="1">
    <citation type="journal article" date="2012" name="Nature">
        <title>A physical, genetic and functional sequence assembly of the barley genome.</title>
        <authorList>
            <consortium name="The International Barley Genome Sequencing Consortium"/>
            <person name="Mayer K.F."/>
            <person name="Waugh R."/>
            <person name="Brown J.W."/>
            <person name="Schulman A."/>
            <person name="Langridge P."/>
            <person name="Platzer M."/>
            <person name="Fincher G.B."/>
            <person name="Muehlbauer G.J."/>
            <person name="Sato K."/>
            <person name="Close T.J."/>
            <person name="Wise R.P."/>
            <person name="Stein N."/>
        </authorList>
    </citation>
    <scope>NUCLEOTIDE SEQUENCE [LARGE SCALE GENOMIC DNA]</scope>
    <source>
        <strain evidence="8">cv. Morex</strain>
    </source>
</reference>
<dbReference type="EnsemblPlants" id="HORVU.MOREX.r3.1HG0089420.1">
    <property type="protein sequence ID" value="HORVU.MOREX.r3.1HG0089420.1.CDS1"/>
    <property type="gene ID" value="HORVU.MOREX.r3.1HG0089420"/>
</dbReference>
<feature type="compositionally biased region" description="Acidic residues" evidence="6">
    <location>
        <begin position="82"/>
        <end position="92"/>
    </location>
</feature>
<feature type="region of interest" description="Disordered" evidence="6">
    <location>
        <begin position="396"/>
        <end position="419"/>
    </location>
</feature>
<accession>A0A8I6X777</accession>
<name>A0A8I6X777_HORVV</name>
<dbReference type="InterPro" id="IPR015300">
    <property type="entry name" value="DNA-bd_pseudobarrel_sf"/>
</dbReference>
<keyword evidence="8" id="KW-1185">Reference proteome</keyword>
<dbReference type="GO" id="GO:0003677">
    <property type="term" value="F:DNA binding"/>
    <property type="evidence" value="ECO:0007669"/>
    <property type="project" value="UniProtKB-KW"/>
</dbReference>
<evidence type="ECO:0000313" key="7">
    <source>
        <dbReference type="EnsemblPlants" id="HORVU.MOREX.r3.1HG0089420.1.CDS1"/>
    </source>
</evidence>
<organism evidence="7 8">
    <name type="scientific">Hordeum vulgare subsp. vulgare</name>
    <name type="common">Domesticated barley</name>
    <dbReference type="NCBI Taxonomy" id="112509"/>
    <lineage>
        <taxon>Eukaryota</taxon>
        <taxon>Viridiplantae</taxon>
        <taxon>Streptophyta</taxon>
        <taxon>Embryophyta</taxon>
        <taxon>Tracheophyta</taxon>
        <taxon>Spermatophyta</taxon>
        <taxon>Magnoliopsida</taxon>
        <taxon>Liliopsida</taxon>
        <taxon>Poales</taxon>
        <taxon>Poaceae</taxon>
        <taxon>BOP clade</taxon>
        <taxon>Pooideae</taxon>
        <taxon>Triticodae</taxon>
        <taxon>Triticeae</taxon>
        <taxon>Hordeinae</taxon>
        <taxon>Hordeum</taxon>
    </lineage>
</organism>
<reference evidence="7" key="3">
    <citation type="submission" date="2022-01" db="UniProtKB">
        <authorList>
            <consortium name="EnsemblPlants"/>
        </authorList>
    </citation>
    <scope>IDENTIFICATION</scope>
    <source>
        <strain evidence="7">subsp. vulgare</strain>
    </source>
</reference>
<evidence type="ECO:0000256" key="5">
    <source>
        <dbReference type="ARBA" id="ARBA00023242"/>
    </source>
</evidence>
<evidence type="ECO:0000256" key="1">
    <source>
        <dbReference type="ARBA" id="ARBA00004123"/>
    </source>
</evidence>
<dbReference type="Gene3D" id="2.40.330.10">
    <property type="entry name" value="DNA-binding pseudobarrel domain"/>
    <property type="match status" value="1"/>
</dbReference>
<dbReference type="Proteomes" id="UP000011116">
    <property type="component" value="Chromosome 1H"/>
</dbReference>